<name>A0A183K4Y4_9TREM</name>
<protein>
    <submittedName>
        <fullName evidence="1 3">Uncharacterized protein</fullName>
    </submittedName>
</protein>
<evidence type="ECO:0000313" key="3">
    <source>
        <dbReference type="WBParaSite" id="SCUD_0001005501-mRNA-1"/>
    </source>
</evidence>
<gene>
    <name evidence="1" type="ORF">SCUD_LOCUS10055</name>
</gene>
<keyword evidence="2" id="KW-1185">Reference proteome</keyword>
<dbReference type="WBParaSite" id="SCUD_0001005501-mRNA-1">
    <property type="protein sequence ID" value="SCUD_0001005501-mRNA-1"/>
    <property type="gene ID" value="SCUD_0001005501"/>
</dbReference>
<evidence type="ECO:0000313" key="1">
    <source>
        <dbReference type="EMBL" id="VDP38264.1"/>
    </source>
</evidence>
<proteinExistence type="predicted"/>
<sequence>MAISEACSVEGSNPFIPEAKCNIGKLSGSQQHNIVLNAHEVVIIPDDQEPDPVDEAQNLELNEALLALSNSENKLQLEQNYDSCDNNRES</sequence>
<dbReference type="Proteomes" id="UP000279833">
    <property type="component" value="Unassembled WGS sequence"/>
</dbReference>
<dbReference type="EMBL" id="UZAK01033556">
    <property type="protein sequence ID" value="VDP38264.1"/>
    <property type="molecule type" value="Genomic_DNA"/>
</dbReference>
<reference evidence="1 2" key="2">
    <citation type="submission" date="2018-11" db="EMBL/GenBank/DDBJ databases">
        <authorList>
            <consortium name="Pathogen Informatics"/>
        </authorList>
    </citation>
    <scope>NUCLEOTIDE SEQUENCE [LARGE SCALE GENOMIC DNA]</scope>
    <source>
        <strain evidence="1">Dakar</strain>
        <strain evidence="2">Dakar, Senegal</strain>
    </source>
</reference>
<organism evidence="3">
    <name type="scientific">Schistosoma curassoni</name>
    <dbReference type="NCBI Taxonomy" id="6186"/>
    <lineage>
        <taxon>Eukaryota</taxon>
        <taxon>Metazoa</taxon>
        <taxon>Spiralia</taxon>
        <taxon>Lophotrochozoa</taxon>
        <taxon>Platyhelminthes</taxon>
        <taxon>Trematoda</taxon>
        <taxon>Digenea</taxon>
        <taxon>Strigeidida</taxon>
        <taxon>Schistosomatoidea</taxon>
        <taxon>Schistosomatidae</taxon>
        <taxon>Schistosoma</taxon>
    </lineage>
</organism>
<reference evidence="3" key="1">
    <citation type="submission" date="2016-06" db="UniProtKB">
        <authorList>
            <consortium name="WormBaseParasite"/>
        </authorList>
    </citation>
    <scope>IDENTIFICATION</scope>
</reference>
<accession>A0A183K4Y4</accession>
<dbReference type="AlphaFoldDB" id="A0A183K4Y4"/>
<evidence type="ECO:0000313" key="2">
    <source>
        <dbReference type="Proteomes" id="UP000279833"/>
    </source>
</evidence>